<keyword evidence="1" id="KW-0521">NADP</keyword>
<dbReference type="EMBL" id="CAVNYO010000478">
    <property type="protein sequence ID" value="CAK5284284.1"/>
    <property type="molecule type" value="Genomic_DNA"/>
</dbReference>
<organism evidence="5 6">
    <name type="scientific">Mycena citricolor</name>
    <dbReference type="NCBI Taxonomy" id="2018698"/>
    <lineage>
        <taxon>Eukaryota</taxon>
        <taxon>Fungi</taxon>
        <taxon>Dikarya</taxon>
        <taxon>Basidiomycota</taxon>
        <taxon>Agaricomycotina</taxon>
        <taxon>Agaricomycetes</taxon>
        <taxon>Agaricomycetidae</taxon>
        <taxon>Agaricales</taxon>
        <taxon>Marasmiineae</taxon>
        <taxon>Mycenaceae</taxon>
        <taxon>Mycena</taxon>
    </lineage>
</organism>
<dbReference type="PANTHER" id="PTHR11133">
    <property type="entry name" value="SACCHAROPINE DEHYDROGENASE"/>
    <property type="match status" value="1"/>
</dbReference>
<dbReference type="SMART" id="SM01002">
    <property type="entry name" value="AlaDh_PNT_C"/>
    <property type="match status" value="1"/>
</dbReference>
<keyword evidence="2" id="KW-0560">Oxidoreductase</keyword>
<proteinExistence type="predicted"/>
<dbReference type="Pfam" id="PF16653">
    <property type="entry name" value="Sacchrp_dh_C"/>
    <property type="match status" value="1"/>
</dbReference>
<dbReference type="GO" id="GO:0019878">
    <property type="term" value="P:lysine biosynthetic process via aminoadipic acid"/>
    <property type="evidence" value="ECO:0007669"/>
    <property type="project" value="TreeGrafter"/>
</dbReference>
<evidence type="ECO:0000256" key="2">
    <source>
        <dbReference type="ARBA" id="ARBA00023002"/>
    </source>
</evidence>
<dbReference type="Proteomes" id="UP001295794">
    <property type="component" value="Unassembled WGS sequence"/>
</dbReference>
<dbReference type="Gene3D" id="1.10.1870.10">
    <property type="entry name" value="Domain 3, Saccharopine reductase"/>
    <property type="match status" value="1"/>
</dbReference>
<evidence type="ECO:0000256" key="3">
    <source>
        <dbReference type="ARBA" id="ARBA00023154"/>
    </source>
</evidence>
<gene>
    <name evidence="5" type="ORF">MYCIT1_LOCUS37406</name>
</gene>
<dbReference type="SUPFAM" id="SSF51735">
    <property type="entry name" value="NAD(P)-binding Rossmann-fold domains"/>
    <property type="match status" value="1"/>
</dbReference>
<dbReference type="SUPFAM" id="SSF55347">
    <property type="entry name" value="Glyceraldehyde-3-phosphate dehydrogenase-like, C-terminal domain"/>
    <property type="match status" value="1"/>
</dbReference>
<feature type="domain" description="Alanine dehydrogenase/pyridine nucleotide transhydrogenase NAD(H)-binding" evidence="4">
    <location>
        <begin position="84"/>
        <end position="275"/>
    </location>
</feature>
<keyword evidence="3" id="KW-0457">Lysine biosynthesis</keyword>
<dbReference type="InterPro" id="IPR051168">
    <property type="entry name" value="AASS"/>
</dbReference>
<keyword evidence="3" id="KW-0028">Amino-acid biosynthesis</keyword>
<reference evidence="5" key="1">
    <citation type="submission" date="2023-11" db="EMBL/GenBank/DDBJ databases">
        <authorList>
            <person name="De Vega J J."/>
            <person name="De Vega J J."/>
        </authorList>
    </citation>
    <scope>NUCLEOTIDE SEQUENCE</scope>
</reference>
<evidence type="ECO:0000256" key="1">
    <source>
        <dbReference type="ARBA" id="ARBA00022857"/>
    </source>
</evidence>
<dbReference type="FunFam" id="3.40.50.720:FF:000072">
    <property type="entry name" value="Saccharopine dehydrogenase [NADP(+), L-glutamate-forming]"/>
    <property type="match status" value="1"/>
</dbReference>
<sequence>MCPHPFDVLAHRQRPDVQYRAAGQYLVGSNGKRTVGFGFFAGVAGVLESLSAMAHSHLEMGVASPFLYTPRPHTLPSLTRLRTSLRDIGGSIRKDGTPERLGPFIVGLTGTGNVAQGCLSMLKELPIQRVSVDALPELVSGDKHDLRKIYLVHATAQDYLRRLDGAPYDRSDYYANPGQYQSIFASNVAPYLTLFLNGVGWGPSFPRLMSNSDLASALTKAKAIGGCRFENIGDISCDPAGGLEFMPRSSTISEPFYKTRPSGLPDHLPDVQIMGVDILPATIPLDASFEFSRALFPYLESLIEQYQTGKAGKLESQLKGATIAQHGKLPEKHSWLQENLDTFLTSKASQDSPGALRRKKVLLLGSGMVAGPAVQKIKERTDIDLLIASNSSQEASALSDRFGVTSHILDLQDETKVASLISEADVVISLLPAPLHPAIAKECIKHRKHLVTASYISPEMKELHANAVEADVLLLNEIGLDPGIDHCSAISLVSKLQAEGKNVTSFTSFCGGLPAPDVPKVPLQYKFSWSPRGVLTAALNSATYMLRNQVTTVPGTDLLRSVFPRVPISDDLLLEGLPNRNSLPYSDTYQLGQPRTVLRGTLRYPGFSRLMELFRLAGFLRMDQTIELSSWRAFTSQCMALPRTESLPDRVDEADLTDMFAAAHWLGLADSSAGYGEWPSPDVALPAVPRGKHTPLDLFAFALSHSLRYLPGEQDMVVLLHEVIAQKPGMPEEIHRSSLVAYGNSQASAMAQTVGIPVAIAALNVLDGKVSLRGVAGPTEPVIYNAVLTGMEQVGLGMKEELFVGQTIEDCLIQA</sequence>
<protein>
    <recommendedName>
        <fullName evidence="4">Alanine dehydrogenase/pyridine nucleotide transhydrogenase NAD(H)-binding domain-containing protein</fullName>
    </recommendedName>
</protein>
<evidence type="ECO:0000259" key="4">
    <source>
        <dbReference type="SMART" id="SM01002"/>
    </source>
</evidence>
<evidence type="ECO:0000313" key="6">
    <source>
        <dbReference type="Proteomes" id="UP001295794"/>
    </source>
</evidence>
<keyword evidence="6" id="KW-1185">Reference proteome</keyword>
<dbReference type="AlphaFoldDB" id="A0AAD2HZQ6"/>
<dbReference type="PANTHER" id="PTHR11133:SF23">
    <property type="entry name" value="SACCHAROPINE DEHYDROGENASE [NAD(+), L-LYSINE-FORMING]"/>
    <property type="match status" value="1"/>
</dbReference>
<name>A0AAD2HZQ6_9AGAR</name>
<comment type="caution">
    <text evidence="5">The sequence shown here is derived from an EMBL/GenBank/DDBJ whole genome shotgun (WGS) entry which is preliminary data.</text>
</comment>
<dbReference type="InterPro" id="IPR007698">
    <property type="entry name" value="AlaDH/PNT_NAD(H)-bd"/>
</dbReference>
<dbReference type="InterPro" id="IPR036291">
    <property type="entry name" value="NAD(P)-bd_dom_sf"/>
</dbReference>
<dbReference type="InterPro" id="IPR032095">
    <property type="entry name" value="Sacchrp_dh-like_C"/>
</dbReference>
<dbReference type="Pfam" id="PF03435">
    <property type="entry name" value="Sacchrp_dh_NADP"/>
    <property type="match status" value="1"/>
</dbReference>
<dbReference type="GO" id="GO:0005737">
    <property type="term" value="C:cytoplasm"/>
    <property type="evidence" value="ECO:0007669"/>
    <property type="project" value="TreeGrafter"/>
</dbReference>
<accession>A0AAD2HZQ6</accession>
<dbReference type="GO" id="GO:0004753">
    <property type="term" value="F:saccharopine dehydrogenase activity"/>
    <property type="evidence" value="ECO:0007669"/>
    <property type="project" value="TreeGrafter"/>
</dbReference>
<dbReference type="Gene3D" id="3.30.360.10">
    <property type="entry name" value="Dihydrodipicolinate Reductase, domain 2"/>
    <property type="match status" value="1"/>
</dbReference>
<dbReference type="InterPro" id="IPR005097">
    <property type="entry name" value="Sacchrp_dh_NADP-bd"/>
</dbReference>
<evidence type="ECO:0000313" key="5">
    <source>
        <dbReference type="EMBL" id="CAK5284284.1"/>
    </source>
</evidence>
<dbReference type="Gene3D" id="3.40.50.720">
    <property type="entry name" value="NAD(P)-binding Rossmann-like Domain"/>
    <property type="match status" value="2"/>
</dbReference>